<evidence type="ECO:0000313" key="1">
    <source>
        <dbReference type="EMBL" id="KAJ9653609.1"/>
    </source>
</evidence>
<gene>
    <name evidence="1" type="ORF">H2198_007233</name>
</gene>
<dbReference type="Proteomes" id="UP001172386">
    <property type="component" value="Unassembled WGS sequence"/>
</dbReference>
<reference evidence="1" key="1">
    <citation type="submission" date="2022-10" db="EMBL/GenBank/DDBJ databases">
        <title>Culturing micro-colonial fungi from biological soil crusts in the Mojave desert and describing Neophaeococcomyces mojavensis, and introducing the new genera and species Taxawa tesnikishii.</title>
        <authorList>
            <person name="Kurbessoian T."/>
            <person name="Stajich J.E."/>
        </authorList>
    </citation>
    <scope>NUCLEOTIDE SEQUENCE</scope>
    <source>
        <strain evidence="1">JES_112</strain>
    </source>
</reference>
<sequence length="929" mass="104647">MFHCPHVQWLELDRLDRRWTLTDPGRLKCVVSEFLNPRQQTPSVVFFVGNNLKSEALRNIYPNNNISGQEAHGIANLRVEAGAHEFKSPTLFADCTPGAPCMSLLGPRTICHENHRHTICADDSPIEDVITTIQVNFILPFSHVVCVFADDLGGNYACARYIEGWMRKSFRSTSSRSHANPHLLIATTDSSNLDALVQIECDESFSLIFESFQILSEAGSSRLKFPRLKTTLQHVTDDASRSRGQMHLLFNAADLANLFSFAVSQDPTKPIDLLISPLHRASSISAQYVVPHLQTFLSLSAGHLSERQAVELVASALLTQYYPPTAHYFHPQMVFERFVLPILTHLAGVQRKTPPGITLSSDIVLEQFCVLFHRLRPSYNAHNLRRRILLKHKRSTAGIQSTNTCLWCLIRPPERSLRCGHSVCEECLEHYYRPGNSAYAYVVDRCLICGLNVEAVLKTKGPTVMPSLLGVDGGGVRGIAALILMKRLQDVLDVPWPLWRFFHSVVGTSIGGVIALDLTVGRSSIDESIARFRQWVTDIFPPKIHRCLPYCHTFRDFIVWLIRDSKYDSETLEAVMQEAFGKVQLLFDAPAQHWSGTKVAIMATETSGSELRIFTNYNGPGHRQSDTGYKILRPPTTSEEPLVWEVARVTVAAPPYFQYKKIKGCGPMHDGAFRANNPTEPGLWELSSIWPGHCRPGLVLSVGTGYHDSPAHELGRVRSFWFDWSLFRIIRSFLSSPSLHGQNSWKALLNRVDKDFRDDYLRLNLEFEDAEPPLDDVAQIPTLCELAMHCELDIRPYRDAIWASAFFYELVEAPTLFCGYYTCHGVIYCGFDDARPLLQAIRRAYPRPKLALDGRIIADFGVEGDYCAGCGQLQQKASFGVPHLTTKVNLELGFERGVNRHISSFPNTIQWVIDQQTPGWQKGVLKEEE</sequence>
<dbReference type="EMBL" id="JAPDRQ010000148">
    <property type="protein sequence ID" value="KAJ9653609.1"/>
    <property type="molecule type" value="Genomic_DNA"/>
</dbReference>
<evidence type="ECO:0000313" key="2">
    <source>
        <dbReference type="Proteomes" id="UP001172386"/>
    </source>
</evidence>
<accession>A0ACC3A0M3</accession>
<proteinExistence type="predicted"/>
<keyword evidence="2" id="KW-1185">Reference proteome</keyword>
<name>A0ACC3A0M3_9EURO</name>
<comment type="caution">
    <text evidence="1">The sequence shown here is derived from an EMBL/GenBank/DDBJ whole genome shotgun (WGS) entry which is preliminary data.</text>
</comment>
<protein>
    <submittedName>
        <fullName evidence="1">Uncharacterized protein</fullName>
    </submittedName>
</protein>
<organism evidence="1 2">
    <name type="scientific">Neophaeococcomyces mojaviensis</name>
    <dbReference type="NCBI Taxonomy" id="3383035"/>
    <lineage>
        <taxon>Eukaryota</taxon>
        <taxon>Fungi</taxon>
        <taxon>Dikarya</taxon>
        <taxon>Ascomycota</taxon>
        <taxon>Pezizomycotina</taxon>
        <taxon>Eurotiomycetes</taxon>
        <taxon>Chaetothyriomycetidae</taxon>
        <taxon>Chaetothyriales</taxon>
        <taxon>Chaetothyriales incertae sedis</taxon>
        <taxon>Neophaeococcomyces</taxon>
    </lineage>
</organism>